<keyword evidence="1" id="KW-1133">Transmembrane helix</keyword>
<protein>
    <recommendedName>
        <fullName evidence="4">DUF4760 domain-containing protein</fullName>
    </recommendedName>
</protein>
<reference evidence="2 3" key="1">
    <citation type="submission" date="2020-02" db="EMBL/GenBank/DDBJ databases">
        <authorList>
            <person name="Zheng R.K."/>
            <person name="Sun C.M."/>
        </authorList>
    </citation>
    <scope>NUCLEOTIDE SEQUENCE [LARGE SCALE GENOMIC DNA]</scope>
    <source>
        <strain evidence="3">zrk23</strain>
    </source>
</reference>
<dbReference type="AlphaFoldDB" id="A0A6G6Y0K2"/>
<proteinExistence type="predicted"/>
<organism evidence="2 3">
    <name type="scientific">Stakelama tenebrarum</name>
    <dbReference type="NCBI Taxonomy" id="2711215"/>
    <lineage>
        <taxon>Bacteria</taxon>
        <taxon>Pseudomonadati</taxon>
        <taxon>Pseudomonadota</taxon>
        <taxon>Alphaproteobacteria</taxon>
        <taxon>Sphingomonadales</taxon>
        <taxon>Sphingomonadaceae</taxon>
        <taxon>Stakelama</taxon>
    </lineage>
</organism>
<dbReference type="RefSeq" id="WP_165325438.1">
    <property type="nucleotide sequence ID" value="NZ_CP049109.1"/>
</dbReference>
<evidence type="ECO:0000256" key="1">
    <source>
        <dbReference type="SAM" id="Phobius"/>
    </source>
</evidence>
<evidence type="ECO:0000313" key="2">
    <source>
        <dbReference type="EMBL" id="QIG78440.1"/>
    </source>
</evidence>
<gene>
    <name evidence="2" type="ORF">G5C33_00610</name>
</gene>
<keyword evidence="1" id="KW-0472">Membrane</keyword>
<evidence type="ECO:0008006" key="4">
    <source>
        <dbReference type="Google" id="ProtNLM"/>
    </source>
</evidence>
<name>A0A6G6Y0K2_9SPHN</name>
<dbReference type="Proteomes" id="UP000501568">
    <property type="component" value="Chromosome"/>
</dbReference>
<keyword evidence="1" id="KW-0812">Transmembrane</keyword>
<dbReference type="EMBL" id="CP049109">
    <property type="protein sequence ID" value="QIG78440.1"/>
    <property type="molecule type" value="Genomic_DNA"/>
</dbReference>
<dbReference type="KEGG" id="spzr:G5C33_00610"/>
<accession>A0A6G6Y0K2</accession>
<keyword evidence="3" id="KW-1185">Reference proteome</keyword>
<sequence length="213" mass="24692">MDWASQITENLLAAVALGLSLVSLIVSLTTYFFTEAREQRVEKSAAYLDLEVQSGVAFQYAATNAELMDPLRKPERPASLPKGAEFRRACETTLNLYFQSLNLFEVCARFRRQLIIAPEVFASWVAWFYEIQDDWYFREMWPAEIRTNYTDDVRAIFDVGCAIFASPLDQERREEAFYAAVAEIMDCRVIRGWLDRLDTPVRWETLKSHTQFA</sequence>
<evidence type="ECO:0000313" key="3">
    <source>
        <dbReference type="Proteomes" id="UP000501568"/>
    </source>
</evidence>
<feature type="transmembrane region" description="Helical" evidence="1">
    <location>
        <begin position="12"/>
        <end position="33"/>
    </location>
</feature>